<evidence type="ECO:0000313" key="2">
    <source>
        <dbReference type="EMBL" id="AHY46056.1"/>
    </source>
</evidence>
<proteinExistence type="predicted"/>
<dbReference type="EMBL" id="CP007514">
    <property type="protein sequence ID" value="AHY46056.1"/>
    <property type="molecule type" value="Genomic_DNA"/>
</dbReference>
<dbReference type="PIRSF" id="PIRSF005522">
    <property type="entry name" value="UCP005522"/>
    <property type="match status" value="1"/>
</dbReference>
<reference evidence="3" key="2">
    <citation type="submission" date="2023-11" db="EMBL/GenBank/DDBJ databases">
        <title>MicrobeMod: A computational toolkit for identifying prokaryotic methylation and restriction-modification with nanopore sequencing.</title>
        <authorList>
            <person name="Crits-Christoph A."/>
            <person name="Kang S.C."/>
            <person name="Lee H."/>
            <person name="Ostrov N."/>
        </authorList>
    </citation>
    <scope>NUCLEOTIDE SEQUENCE</scope>
    <source>
        <strain evidence="3">ATCC 51242</strain>
    </source>
</reference>
<dbReference type="STRING" id="42256.RradSPS_0773"/>
<evidence type="ECO:0000313" key="3">
    <source>
        <dbReference type="EMBL" id="MDX5893466.1"/>
    </source>
</evidence>
<dbReference type="HOGENOM" id="CLU_017048_2_0_11"/>
<organism evidence="2 4">
    <name type="scientific">Rubrobacter radiotolerans</name>
    <name type="common">Arthrobacter radiotolerans</name>
    <dbReference type="NCBI Taxonomy" id="42256"/>
    <lineage>
        <taxon>Bacteria</taxon>
        <taxon>Bacillati</taxon>
        <taxon>Actinomycetota</taxon>
        <taxon>Rubrobacteria</taxon>
        <taxon>Rubrobacterales</taxon>
        <taxon>Rubrobacteraceae</taxon>
        <taxon>Rubrobacter</taxon>
    </lineage>
</organism>
<gene>
    <name evidence="2" type="ORF">RradSPS_0773</name>
    <name evidence="3" type="ORF">SIL72_05415</name>
</gene>
<name>A0A023X1L6_RUBRA</name>
<dbReference type="InterPro" id="IPR025841">
    <property type="entry name" value="CP_ATPgrasp_2"/>
</dbReference>
<dbReference type="PANTHER" id="PTHR34595">
    <property type="entry name" value="BLR5612 PROTEIN"/>
    <property type="match status" value="1"/>
</dbReference>
<dbReference type="Proteomes" id="UP000025229">
    <property type="component" value="Chromosome"/>
</dbReference>
<dbReference type="Pfam" id="PF14403">
    <property type="entry name" value="CP_ATPgrasp_2"/>
    <property type="match status" value="1"/>
</dbReference>
<reference evidence="2 4" key="1">
    <citation type="submission" date="2014-03" db="EMBL/GenBank/DDBJ databases">
        <title>Complete genome sequence of the Radio-Resistant Rubrobacter radiotolerans RSPS-4.</title>
        <authorList>
            <person name="Egas C.C."/>
            <person name="Barroso C.C."/>
            <person name="Froufe H.J.C."/>
            <person name="Pacheco J.J."/>
            <person name="Albuquerque L.L."/>
            <person name="da Costa M.M.S."/>
        </authorList>
    </citation>
    <scope>NUCLEOTIDE SEQUENCE [LARGE SCALE GENOMIC DNA]</scope>
    <source>
        <strain evidence="2 4">RSPS-4</strain>
    </source>
</reference>
<dbReference type="PANTHER" id="PTHR34595:SF7">
    <property type="entry name" value="SLL1039 PROTEIN"/>
    <property type="match status" value="1"/>
</dbReference>
<dbReference type="eggNOG" id="COG2308">
    <property type="taxonomic scope" value="Bacteria"/>
</dbReference>
<accession>A0A023X1L6</accession>
<dbReference type="EMBL" id="JAWXXX010000001">
    <property type="protein sequence ID" value="MDX5893466.1"/>
    <property type="molecule type" value="Genomic_DNA"/>
</dbReference>
<sequence>MEGTERIEPNGSSGAYNEAVAADGTVREPYGPLVAALGALGGRKRRAESRLKDLGATFPLPNGGDREKILPADWTPRLVCAADWERLSEGLLQRGRAINAWLSDLYEGGEQTVVPEAVVRSSALYNPSAFPGAETTPPVHVYGPDVVHLGDGDYIVLEDNVRVPSGVAYADCVRQVGREVYAELFELCPGELGDPTEYYAKLRETLLAAAPPRVRESETEPAIVLLTSGKNDSAYFEHARLATRCGFELLTADGLEVGRKEVRTRRTGRRVDVIYRRVDDGGIVREIEGLGRVCRENNVAIVNAPGVGVADDKGVFPYVPEMIRTYLGEEPHLNSARTIALADPEGREEALERLPELVLKPREGYGGLGVLIGPEADREEIEEARRKVRKEPGAFVAQECLDFSTHLTDPPEGRPGAPFGRSYIDLRAFVLPVVGYVMPGGLTRVAKAGTRVVNSSSGGGLKDTWVLKS</sequence>
<dbReference type="AlphaFoldDB" id="A0A023X1L6"/>
<dbReference type="InterPro" id="IPR016450">
    <property type="entry name" value="UCP005522"/>
</dbReference>
<protein>
    <submittedName>
        <fullName evidence="3">Circularly permuted type 2 ATP-grasp protein</fullName>
    </submittedName>
</protein>
<keyword evidence="4" id="KW-1185">Reference proteome</keyword>
<dbReference type="Gene3D" id="3.40.50.11290">
    <property type="match status" value="1"/>
</dbReference>
<dbReference type="OrthoDB" id="9803842at2"/>
<dbReference type="PATRIC" id="fig|42256.3.peg.784"/>
<dbReference type="InterPro" id="IPR051680">
    <property type="entry name" value="ATP-dep_Glu-Cys_Ligase-2"/>
</dbReference>
<dbReference type="SUPFAM" id="SSF56059">
    <property type="entry name" value="Glutathione synthetase ATP-binding domain-like"/>
    <property type="match status" value="1"/>
</dbReference>
<dbReference type="KEGG" id="rrd:RradSPS_0773"/>
<dbReference type="RefSeq" id="WP_051589335.1">
    <property type="nucleotide sequence ID" value="NZ_CP007514.1"/>
</dbReference>
<evidence type="ECO:0000259" key="1">
    <source>
        <dbReference type="Pfam" id="PF14403"/>
    </source>
</evidence>
<dbReference type="Proteomes" id="UP001281130">
    <property type="component" value="Unassembled WGS sequence"/>
</dbReference>
<dbReference type="Gene3D" id="3.30.1490.270">
    <property type="match status" value="1"/>
</dbReference>
<feature type="domain" description="Circularly permuted ATP-grasp type 2" evidence="1">
    <location>
        <begin position="76"/>
        <end position="446"/>
    </location>
</feature>
<evidence type="ECO:0000313" key="4">
    <source>
        <dbReference type="Proteomes" id="UP000025229"/>
    </source>
</evidence>